<dbReference type="GO" id="GO:0008270">
    <property type="term" value="F:zinc ion binding"/>
    <property type="evidence" value="ECO:0007669"/>
    <property type="project" value="UniProtKB-KW"/>
</dbReference>
<dbReference type="InterPro" id="IPR011009">
    <property type="entry name" value="Kinase-like_dom_sf"/>
</dbReference>
<evidence type="ECO:0000256" key="6">
    <source>
        <dbReference type="SAM" id="MobiDB-lite"/>
    </source>
</evidence>
<evidence type="ECO:0000256" key="3">
    <source>
        <dbReference type="ARBA" id="ARBA00022840"/>
    </source>
</evidence>
<dbReference type="GO" id="GO:0004674">
    <property type="term" value="F:protein serine/threonine kinase activity"/>
    <property type="evidence" value="ECO:0007669"/>
    <property type="project" value="UniProtKB-EC"/>
</dbReference>
<evidence type="ECO:0000256" key="4">
    <source>
        <dbReference type="PROSITE-ProRule" id="PRU00094"/>
    </source>
</evidence>
<dbReference type="GO" id="GO:0043565">
    <property type="term" value="F:sequence-specific DNA binding"/>
    <property type="evidence" value="ECO:0007669"/>
    <property type="project" value="InterPro"/>
</dbReference>
<feature type="compositionally biased region" description="Polar residues" evidence="6">
    <location>
        <begin position="732"/>
        <end position="749"/>
    </location>
</feature>
<dbReference type="SMART" id="SM00220">
    <property type="entry name" value="S_TKc"/>
    <property type="match status" value="1"/>
</dbReference>
<evidence type="ECO:0000259" key="8">
    <source>
        <dbReference type="PROSITE" id="PS50114"/>
    </source>
</evidence>
<proteinExistence type="predicted"/>
<dbReference type="Gene3D" id="1.10.510.10">
    <property type="entry name" value="Transferase(Phosphotransferase) domain 1"/>
    <property type="match status" value="1"/>
</dbReference>
<comment type="caution">
    <text evidence="9">The sequence shown here is derived from an EMBL/GenBank/DDBJ whole genome shotgun (WGS) entry which is preliminary data.</text>
</comment>
<keyword evidence="3 5" id="KW-0067">ATP-binding</keyword>
<sequence length="876" mass="98492">MASPLSPPKIQTVATPNIMSYDHYVKTPHIQLSYQKWGEIKRYSQIIHEFATDAPNHPLSNALFSDLYNISRVLVEVIDNLYIESHTRESLEFNNFSHQLANGQMVYKNQTVPTDAMMIDTKKPQHIIPQTGYYPYEYMGYYLQQQQQQQATMPQTANSIASPQIIPLAGQIPQLSSSGSSIVTVQQQLPRQANGTPSQPLTPPQKVMNASSNGVIATNMPSVAAAAQKSGSNSPPTNTTIPKTKSGNKQNVSTVSTTAAASTTTTSSSATPTNSTNTSKNFTGEVFFDDILHDKPRRRRRTVYSAKRNLRCHFCHVTETPEWRRGPDGDHTLCNACGLHYAKTLKKKNKDDQEEKERKEREEKEEKERKEREEKDRKEKEEKEKQTEKDTRKHTNDIDISRPNQMTHKLHLDGDLNWKSPESFKFEEMLGEGSFGTVYKAVQKDTGSTLAIKVFTSKEETTMIKREIEILKKCKNRHIVSYFGSCSPRPDELWILMDFCGLGSVSDIMKSLNRTLKEREIALICKQALDGLIYLHNNHIIHRDVKGANILLAEDGTVRIGDFGVSSQIISTFCKGSIAGTPYWMAPEILKQDAYSSKVDIWSLGITAIELAEGEPPLYDVNPMKAMFMVQRRAPPTLNDPKKWSKEFVSFLECCLVKEIDKRASPETLMEHPFIQSAKPDALKDLVATAIKNRKRKSKNQKPITEEEIDMLSGPITSSATVILDDDDDSSVTKPKNNESGSIIYNNESSRFKPSMISNNNGNGNGKDSNESGSIIYHDPTDTSNGRSQFTMGTMKRKQQTMASDDTRNASNTVIINKTIRQSVLFEKGTLLAETLKEYTHTLNEKTNTQIDKVPVVKNLNNIQRQIMIFSILSGN</sequence>
<evidence type="ECO:0000313" key="10">
    <source>
        <dbReference type="Proteomes" id="UP000001396"/>
    </source>
</evidence>
<feature type="binding site" evidence="5">
    <location>
        <position position="453"/>
    </location>
    <ligand>
        <name>ATP</name>
        <dbReference type="ChEBI" id="CHEBI:30616"/>
    </ligand>
</feature>
<keyword evidence="4" id="KW-0862">Zinc</keyword>
<dbReference type="Pfam" id="PF00069">
    <property type="entry name" value="Pkinase"/>
    <property type="match status" value="1"/>
</dbReference>
<dbReference type="PROSITE" id="PS00107">
    <property type="entry name" value="PROTEIN_KINASE_ATP"/>
    <property type="match status" value="1"/>
</dbReference>
<feature type="region of interest" description="Disordered" evidence="6">
    <location>
        <begin position="224"/>
        <end position="281"/>
    </location>
</feature>
<dbReference type="Pfam" id="PF00320">
    <property type="entry name" value="GATA"/>
    <property type="match status" value="1"/>
</dbReference>
<dbReference type="FunFam" id="1.10.510.10:FF:001091">
    <property type="entry name" value="STE family protein kinase"/>
    <property type="match status" value="1"/>
</dbReference>
<dbReference type="Proteomes" id="UP000001396">
    <property type="component" value="Unassembled WGS sequence"/>
</dbReference>
<feature type="region of interest" description="Disordered" evidence="6">
    <location>
        <begin position="347"/>
        <end position="399"/>
    </location>
</feature>
<dbReference type="InterPro" id="IPR000679">
    <property type="entry name" value="Znf_GATA"/>
</dbReference>
<dbReference type="RefSeq" id="XP_020436193.1">
    <property type="nucleotide sequence ID" value="XM_020574121.1"/>
</dbReference>
<keyword evidence="2 5" id="KW-0547">Nucleotide-binding</keyword>
<feature type="compositionally biased region" description="Polar residues" evidence="6">
    <location>
        <begin position="229"/>
        <end position="250"/>
    </location>
</feature>
<dbReference type="InterPro" id="IPR017441">
    <property type="entry name" value="Protein_kinase_ATP_BS"/>
</dbReference>
<name>D3B428_HETP5</name>
<dbReference type="GeneID" id="31358672"/>
<protein>
    <recommendedName>
        <fullName evidence="1">non-specific serine/threonine protein kinase</fullName>
        <ecNumber evidence="1">2.7.11.1</ecNumber>
    </recommendedName>
</protein>
<dbReference type="InterPro" id="IPR050629">
    <property type="entry name" value="STE20/SPS1-PAK"/>
</dbReference>
<dbReference type="GO" id="GO:0005524">
    <property type="term" value="F:ATP binding"/>
    <property type="evidence" value="ECO:0007669"/>
    <property type="project" value="UniProtKB-UniRule"/>
</dbReference>
<evidence type="ECO:0000259" key="7">
    <source>
        <dbReference type="PROSITE" id="PS50011"/>
    </source>
</evidence>
<dbReference type="PROSITE" id="PS50011">
    <property type="entry name" value="PROTEIN_KINASE_DOM"/>
    <property type="match status" value="1"/>
</dbReference>
<dbReference type="InterPro" id="IPR000719">
    <property type="entry name" value="Prot_kinase_dom"/>
</dbReference>
<keyword evidence="10" id="KW-1185">Reference proteome</keyword>
<feature type="region of interest" description="Disordered" evidence="6">
    <location>
        <begin position="726"/>
        <end position="789"/>
    </location>
</feature>
<dbReference type="STRING" id="670386.D3B428"/>
<feature type="compositionally biased region" description="Low complexity" evidence="6">
    <location>
        <begin position="251"/>
        <end position="279"/>
    </location>
</feature>
<dbReference type="SUPFAM" id="SSF57716">
    <property type="entry name" value="Glucocorticoid receptor-like (DNA-binding domain)"/>
    <property type="match status" value="1"/>
</dbReference>
<dbReference type="GO" id="GO:0006355">
    <property type="term" value="P:regulation of DNA-templated transcription"/>
    <property type="evidence" value="ECO:0007669"/>
    <property type="project" value="InterPro"/>
</dbReference>
<feature type="compositionally biased region" description="Basic and acidic residues" evidence="6">
    <location>
        <begin position="349"/>
        <end position="399"/>
    </location>
</feature>
<evidence type="ECO:0000256" key="5">
    <source>
        <dbReference type="PROSITE-ProRule" id="PRU10141"/>
    </source>
</evidence>
<organism evidence="9 10">
    <name type="scientific">Heterostelium pallidum (strain ATCC 26659 / Pp 5 / PN500)</name>
    <name type="common">Cellular slime mold</name>
    <name type="synonym">Polysphondylium pallidum</name>
    <dbReference type="NCBI Taxonomy" id="670386"/>
    <lineage>
        <taxon>Eukaryota</taxon>
        <taxon>Amoebozoa</taxon>
        <taxon>Evosea</taxon>
        <taxon>Eumycetozoa</taxon>
        <taxon>Dictyostelia</taxon>
        <taxon>Acytosteliales</taxon>
        <taxon>Acytosteliaceae</taxon>
        <taxon>Heterostelium</taxon>
    </lineage>
</organism>
<feature type="region of interest" description="Disordered" evidence="6">
    <location>
        <begin position="182"/>
        <end position="209"/>
    </location>
</feature>
<dbReference type="EMBL" id="ADBJ01000010">
    <property type="protein sequence ID" value="EFA84076.1"/>
    <property type="molecule type" value="Genomic_DNA"/>
</dbReference>
<keyword evidence="4" id="KW-0863">Zinc-finger</keyword>
<dbReference type="GO" id="GO:0005737">
    <property type="term" value="C:cytoplasm"/>
    <property type="evidence" value="ECO:0007669"/>
    <property type="project" value="TreeGrafter"/>
</dbReference>
<accession>D3B428</accession>
<dbReference type="InterPro" id="IPR008271">
    <property type="entry name" value="Ser/Thr_kinase_AS"/>
</dbReference>
<dbReference type="PANTHER" id="PTHR48012:SF28">
    <property type="entry name" value="SERINE_THREONINE-PROTEIN KINASE PAKE-RELATED"/>
    <property type="match status" value="1"/>
</dbReference>
<feature type="compositionally biased region" description="Polar residues" evidence="6">
    <location>
        <begin position="182"/>
        <end position="199"/>
    </location>
</feature>
<dbReference type="InParanoid" id="D3B428"/>
<keyword evidence="9" id="KW-0808">Transferase</keyword>
<evidence type="ECO:0000256" key="2">
    <source>
        <dbReference type="ARBA" id="ARBA00022741"/>
    </source>
</evidence>
<evidence type="ECO:0000313" key="9">
    <source>
        <dbReference type="EMBL" id="EFA84076.1"/>
    </source>
</evidence>
<dbReference type="SMART" id="SM00401">
    <property type="entry name" value="ZnF_GATA"/>
    <property type="match status" value="1"/>
</dbReference>
<keyword evidence="4" id="KW-0479">Metal-binding</keyword>
<dbReference type="PROSITE" id="PS00108">
    <property type="entry name" value="PROTEIN_KINASE_ST"/>
    <property type="match status" value="1"/>
</dbReference>
<feature type="domain" description="Protein kinase" evidence="7">
    <location>
        <begin position="424"/>
        <end position="675"/>
    </location>
</feature>
<dbReference type="AlphaFoldDB" id="D3B428"/>
<dbReference type="InterPro" id="IPR013088">
    <property type="entry name" value="Znf_NHR/GATA"/>
</dbReference>
<dbReference type="SUPFAM" id="SSF56112">
    <property type="entry name" value="Protein kinase-like (PK-like)"/>
    <property type="match status" value="1"/>
</dbReference>
<keyword evidence="9" id="KW-0418">Kinase</keyword>
<dbReference type="PANTHER" id="PTHR48012">
    <property type="entry name" value="STERILE20-LIKE KINASE, ISOFORM B-RELATED"/>
    <property type="match status" value="1"/>
</dbReference>
<reference evidence="9 10" key="1">
    <citation type="journal article" date="2011" name="Genome Res.">
        <title>Phylogeny-wide analysis of social amoeba genomes highlights ancient origins for complex intercellular communication.</title>
        <authorList>
            <person name="Heidel A.J."/>
            <person name="Lawal H.M."/>
            <person name="Felder M."/>
            <person name="Schilde C."/>
            <person name="Helps N.R."/>
            <person name="Tunggal B."/>
            <person name="Rivero F."/>
            <person name="John U."/>
            <person name="Schleicher M."/>
            <person name="Eichinger L."/>
            <person name="Platzer M."/>
            <person name="Noegel A.A."/>
            <person name="Schaap P."/>
            <person name="Gloeckner G."/>
        </authorList>
    </citation>
    <scope>NUCLEOTIDE SEQUENCE [LARGE SCALE GENOMIC DNA]</scope>
    <source>
        <strain evidence="10">ATCC 26659 / Pp 5 / PN500</strain>
    </source>
</reference>
<dbReference type="EC" id="2.7.11.1" evidence="1"/>
<gene>
    <name evidence="9" type="primary">pakH-2</name>
    <name evidence="9" type="ORF">PPL_03149</name>
</gene>
<dbReference type="Gene3D" id="3.30.50.10">
    <property type="entry name" value="Erythroid Transcription Factor GATA-1, subunit A"/>
    <property type="match status" value="1"/>
</dbReference>
<evidence type="ECO:0000256" key="1">
    <source>
        <dbReference type="ARBA" id="ARBA00012513"/>
    </source>
</evidence>
<dbReference type="PROSITE" id="PS50114">
    <property type="entry name" value="GATA_ZN_FINGER_2"/>
    <property type="match status" value="1"/>
</dbReference>
<dbReference type="CDD" id="cd00202">
    <property type="entry name" value="ZnF_GATA"/>
    <property type="match status" value="1"/>
</dbReference>
<dbReference type="OMA" id="HTNDIDI"/>
<feature type="domain" description="GATA-type" evidence="8">
    <location>
        <begin position="306"/>
        <end position="341"/>
    </location>
</feature>